<dbReference type="AlphaFoldDB" id="A0A0D9WSC0"/>
<reference evidence="1 2" key="1">
    <citation type="submission" date="2012-08" db="EMBL/GenBank/DDBJ databases">
        <title>Oryza genome evolution.</title>
        <authorList>
            <person name="Wing R.A."/>
        </authorList>
    </citation>
    <scope>NUCLEOTIDE SEQUENCE</scope>
</reference>
<keyword evidence="2" id="KW-1185">Reference proteome</keyword>
<accession>A0A0D9WSC0</accession>
<reference evidence="2" key="2">
    <citation type="submission" date="2013-12" db="EMBL/GenBank/DDBJ databases">
        <authorList>
            <person name="Yu Y."/>
            <person name="Lee S."/>
            <person name="de Baynast K."/>
            <person name="Wissotski M."/>
            <person name="Liu L."/>
            <person name="Talag J."/>
            <person name="Goicoechea J."/>
            <person name="Angelova A."/>
            <person name="Jetty R."/>
            <person name="Kudrna D."/>
            <person name="Golser W."/>
            <person name="Rivera L."/>
            <person name="Zhang J."/>
            <person name="Wing R."/>
        </authorList>
    </citation>
    <scope>NUCLEOTIDE SEQUENCE</scope>
</reference>
<reference evidence="1" key="3">
    <citation type="submission" date="2015-04" db="UniProtKB">
        <authorList>
            <consortium name="EnsemblPlants"/>
        </authorList>
    </citation>
    <scope>IDENTIFICATION</scope>
</reference>
<organism evidence="1 2">
    <name type="scientific">Leersia perrieri</name>
    <dbReference type="NCBI Taxonomy" id="77586"/>
    <lineage>
        <taxon>Eukaryota</taxon>
        <taxon>Viridiplantae</taxon>
        <taxon>Streptophyta</taxon>
        <taxon>Embryophyta</taxon>
        <taxon>Tracheophyta</taxon>
        <taxon>Spermatophyta</taxon>
        <taxon>Magnoliopsida</taxon>
        <taxon>Liliopsida</taxon>
        <taxon>Poales</taxon>
        <taxon>Poaceae</taxon>
        <taxon>BOP clade</taxon>
        <taxon>Oryzoideae</taxon>
        <taxon>Oryzeae</taxon>
        <taxon>Oryzinae</taxon>
        <taxon>Leersia</taxon>
    </lineage>
</organism>
<name>A0A0D9WSC0_9ORYZ</name>
<protein>
    <submittedName>
        <fullName evidence="1">Uncharacterized protein</fullName>
    </submittedName>
</protein>
<sequence>MLATPRPPSMTVPSLPAHACRLLAPTVNDDTHACSTLVTPTPLRASDGHRQLRYPLRIRVCSSTL</sequence>
<proteinExistence type="predicted"/>
<dbReference type="EnsemblPlants" id="LPERR06G18110.1">
    <property type="protein sequence ID" value="LPERR06G18110.1"/>
    <property type="gene ID" value="LPERR06G18110"/>
</dbReference>
<dbReference type="Gramene" id="LPERR06G18110.1">
    <property type="protein sequence ID" value="LPERR06G18110.1"/>
    <property type="gene ID" value="LPERR06G18110"/>
</dbReference>
<dbReference type="HOGENOM" id="CLU_2852929_0_0_1"/>
<evidence type="ECO:0000313" key="1">
    <source>
        <dbReference type="EnsemblPlants" id="LPERR06G18110.1"/>
    </source>
</evidence>
<evidence type="ECO:0000313" key="2">
    <source>
        <dbReference type="Proteomes" id="UP000032180"/>
    </source>
</evidence>
<dbReference type="Proteomes" id="UP000032180">
    <property type="component" value="Chromosome 6"/>
</dbReference>